<reference evidence="2 3" key="1">
    <citation type="submission" date="2024-09" db="EMBL/GenBank/DDBJ databases">
        <title>A chromosome-level genome assembly of Gray's grenadier anchovy, Coilia grayii.</title>
        <authorList>
            <person name="Fu Z."/>
        </authorList>
    </citation>
    <scope>NUCLEOTIDE SEQUENCE [LARGE SCALE GENOMIC DNA]</scope>
    <source>
        <strain evidence="2">G4</strain>
        <tissue evidence="2">Muscle</tissue>
    </source>
</reference>
<comment type="caution">
    <text evidence="2">The sequence shown here is derived from an EMBL/GenBank/DDBJ whole genome shotgun (WGS) entry which is preliminary data.</text>
</comment>
<dbReference type="AlphaFoldDB" id="A0ABD1JR67"/>
<dbReference type="Proteomes" id="UP001591681">
    <property type="component" value="Unassembled WGS sequence"/>
</dbReference>
<organism evidence="2 3">
    <name type="scientific">Coilia grayii</name>
    <name type="common">Gray's grenadier anchovy</name>
    <dbReference type="NCBI Taxonomy" id="363190"/>
    <lineage>
        <taxon>Eukaryota</taxon>
        <taxon>Metazoa</taxon>
        <taxon>Chordata</taxon>
        <taxon>Craniata</taxon>
        <taxon>Vertebrata</taxon>
        <taxon>Euteleostomi</taxon>
        <taxon>Actinopterygii</taxon>
        <taxon>Neopterygii</taxon>
        <taxon>Teleostei</taxon>
        <taxon>Clupei</taxon>
        <taxon>Clupeiformes</taxon>
        <taxon>Clupeoidei</taxon>
        <taxon>Engraulidae</taxon>
        <taxon>Coilinae</taxon>
        <taxon>Coilia</taxon>
    </lineage>
</organism>
<evidence type="ECO:0000259" key="1">
    <source>
        <dbReference type="PROSITE" id="PS00028"/>
    </source>
</evidence>
<proteinExistence type="predicted"/>
<keyword evidence="3" id="KW-1185">Reference proteome</keyword>
<feature type="domain" description="C2H2-type" evidence="1">
    <location>
        <begin position="38"/>
        <end position="61"/>
    </location>
</feature>
<dbReference type="PROSITE" id="PS00028">
    <property type="entry name" value="ZINC_FINGER_C2H2_1"/>
    <property type="match status" value="2"/>
</dbReference>
<dbReference type="EMBL" id="JBHFQA010000012">
    <property type="protein sequence ID" value="KAL2089329.1"/>
    <property type="molecule type" value="Genomic_DNA"/>
</dbReference>
<sequence>MGLWVCKVCGLSLLSRFELLKHWKLKHGHQVNRFRHPCPYSNCPCTFRLWNSLLRHVYRSHKAQNSLKTSTSSKFCCQLCTTQEFTNEHEYFRHVNEHLRKHESVTCMFKGCEFNTNVYNTFHTHKYRKHKSYTLSDFKTEIVTLFCLQNSSVSDINASVADPDAECETDFVACDLPSIENLPELIQQNIASVILKLEHILFVPATSINELIGEFHQLLSSSVPITFNSLSEVLNNRNMAVSERVVKELSEVVSNPLTKAFAKDGPLATACKRKKYYEENFHVVNPVEYILDPRTNRTFQYIPILPSLQQLLNNSDVLNGVLQVHHSQLNLLDQVQFRSIRHGSYHKNNVFFSDGGLKLSISLYYVDDFELCNPLGTSRNPQTLWGILDFEQFASWIPFCSHFDLLGNFM</sequence>
<feature type="domain" description="C2H2-type" evidence="1">
    <location>
        <begin position="6"/>
        <end position="27"/>
    </location>
</feature>
<accession>A0ABD1JR67</accession>
<protein>
    <recommendedName>
        <fullName evidence="1">C2H2-type domain-containing protein</fullName>
    </recommendedName>
</protein>
<evidence type="ECO:0000313" key="2">
    <source>
        <dbReference type="EMBL" id="KAL2089329.1"/>
    </source>
</evidence>
<dbReference type="InterPro" id="IPR013087">
    <property type="entry name" value="Znf_C2H2_type"/>
</dbReference>
<dbReference type="SMART" id="SM00355">
    <property type="entry name" value="ZnF_C2H2"/>
    <property type="match status" value="4"/>
</dbReference>
<gene>
    <name evidence="2" type="ORF">ACEWY4_014017</name>
</gene>
<evidence type="ECO:0000313" key="3">
    <source>
        <dbReference type="Proteomes" id="UP001591681"/>
    </source>
</evidence>
<name>A0ABD1JR67_9TELE</name>